<reference evidence="7 8" key="1">
    <citation type="submission" date="2018-06" db="EMBL/GenBank/DDBJ databases">
        <title>Complete Genomes of Monosporascus.</title>
        <authorList>
            <person name="Robinson A.J."/>
            <person name="Natvig D.O."/>
        </authorList>
    </citation>
    <scope>NUCLEOTIDE SEQUENCE [LARGE SCALE GENOMIC DNA]</scope>
    <source>
        <strain evidence="7 8">CBS 110550</strain>
    </source>
</reference>
<feature type="compositionally biased region" description="Polar residues" evidence="5">
    <location>
        <begin position="626"/>
        <end position="636"/>
    </location>
</feature>
<dbReference type="InterPro" id="IPR052602">
    <property type="entry name" value="Growth_transcription_reg"/>
</dbReference>
<proteinExistence type="predicted"/>
<dbReference type="AlphaFoldDB" id="A0A4Q4SVK3"/>
<organism evidence="7 8">
    <name type="scientific">Monosporascus ibericus</name>
    <dbReference type="NCBI Taxonomy" id="155417"/>
    <lineage>
        <taxon>Eukaryota</taxon>
        <taxon>Fungi</taxon>
        <taxon>Dikarya</taxon>
        <taxon>Ascomycota</taxon>
        <taxon>Pezizomycotina</taxon>
        <taxon>Sordariomycetes</taxon>
        <taxon>Xylariomycetidae</taxon>
        <taxon>Xylariales</taxon>
        <taxon>Xylariales incertae sedis</taxon>
        <taxon>Monosporascus</taxon>
    </lineage>
</organism>
<dbReference type="Pfam" id="PF12325">
    <property type="entry name" value="TMF_TATA_bd"/>
    <property type="match status" value="1"/>
</dbReference>
<dbReference type="PANTHER" id="PTHR46515:SF1">
    <property type="entry name" value="TATA ELEMENT MODULATORY FACTOR"/>
    <property type="match status" value="1"/>
</dbReference>
<dbReference type="OrthoDB" id="74178at2759"/>
<feature type="compositionally biased region" description="Low complexity" evidence="5">
    <location>
        <begin position="699"/>
        <end position="709"/>
    </location>
</feature>
<evidence type="ECO:0000256" key="2">
    <source>
        <dbReference type="ARBA" id="ARBA00023034"/>
    </source>
</evidence>
<evidence type="ECO:0000259" key="6">
    <source>
        <dbReference type="Pfam" id="PF12325"/>
    </source>
</evidence>
<feature type="compositionally biased region" description="Low complexity" evidence="5">
    <location>
        <begin position="104"/>
        <end position="121"/>
    </location>
</feature>
<feature type="coiled-coil region" evidence="4">
    <location>
        <begin position="491"/>
        <end position="606"/>
    </location>
</feature>
<comment type="caution">
    <text evidence="7">The sequence shown here is derived from an EMBL/GenBank/DDBJ whole genome shotgun (WGS) entry which is preliminary data.</text>
</comment>
<accession>A0A4Q4SVK3</accession>
<dbReference type="Proteomes" id="UP000293360">
    <property type="component" value="Unassembled WGS sequence"/>
</dbReference>
<evidence type="ECO:0000256" key="4">
    <source>
        <dbReference type="SAM" id="Coils"/>
    </source>
</evidence>
<name>A0A4Q4SVK3_9PEZI</name>
<sequence length="865" mass="95282">MSAPQKSRWGSFLSQAVAGVEARLDNILAEDDSTSNQSTTTGSRSASSSSPAPPAAASVSIPPARSTTPSKSANDRLQERLARAVAAKNASQRSNSSTTEPRASVDLASASPSQSSRPSLDAPSIDPSAKPLTAATRTSLSVDDPPAASLPIPERTEKLPTTFSNESGSATNTPRSSNQSERPPRVEVSPLRSAITVEPPTQGTAADVEGALSALELQDQRVKDLEKTLQETQAQHQEELHSHVERVDALQSKLQYLAREASEAARNAASVAAAGSLEKKIAEKDEQVAQLMEEGQKLASNEQKHRSIIKKLRAQLAASEKDLNEQKIWRQKAEAELSYLRARSRELEDFEKATEGSRRVTDRLQRDIDKLRVDLASRDNAISELKRQLQEEADRAKSTAVRANDQLVEAGQKRIKELEDAVATLKVEKGLVADRAKAQAAELQERAERAIERSRAIELDLKGEIQGLESKLEAFRVRAEETSSGAIGDAQAKLLRQIETLQTQYAVASENWQGIEASLVARAASLERERDEALRRESEMRKKARETVARAKHQEEELEVTKNQLPSVQRDLSSYQSQLEYFRRRAEEAETALAETRREFDKQRMLWKEKAERIDSERRPWLENLPNPTLRSNSRPESPLLSAPERAFSGDFLGLQSFPPKFRKPSAPSSIDEPSPGDRASSARRPSAQPPTRPPMIPTPSSQSGTSQSHLGGLEMLASPSTHPLDRDDPVYSADTPASPQNVLQDMVSVSTIGAGPSVQLVERMSAAIRRLESEKVAAKEELARISSQRDEARAEIVTLMREVEAGKAAVSRVESLEKEITEINERYQTTLEMLGEKSELVEELRADVDDVKAMYRDLVERTIK</sequence>
<feature type="region of interest" description="Disordered" evidence="5">
    <location>
        <begin position="620"/>
        <end position="732"/>
    </location>
</feature>
<gene>
    <name evidence="7" type="ORF">DL764_009198</name>
</gene>
<feature type="compositionally biased region" description="Basic and acidic residues" evidence="5">
    <location>
        <begin position="73"/>
        <end position="82"/>
    </location>
</feature>
<evidence type="ECO:0000313" key="7">
    <source>
        <dbReference type="EMBL" id="RYO85267.1"/>
    </source>
</evidence>
<feature type="coiled-coil region" evidence="4">
    <location>
        <begin position="368"/>
        <end position="460"/>
    </location>
</feature>
<dbReference type="InterPro" id="IPR022091">
    <property type="entry name" value="TMF_TATA-bd"/>
</dbReference>
<evidence type="ECO:0000256" key="5">
    <source>
        <dbReference type="SAM" id="MobiDB-lite"/>
    </source>
</evidence>
<evidence type="ECO:0000313" key="8">
    <source>
        <dbReference type="Proteomes" id="UP000293360"/>
    </source>
</evidence>
<feature type="compositionally biased region" description="Pro residues" evidence="5">
    <location>
        <begin position="688"/>
        <end position="698"/>
    </location>
</feature>
<keyword evidence="8" id="KW-1185">Reference proteome</keyword>
<dbReference type="GO" id="GO:0005783">
    <property type="term" value="C:endoplasmic reticulum"/>
    <property type="evidence" value="ECO:0007669"/>
    <property type="project" value="TreeGrafter"/>
</dbReference>
<dbReference type="EMBL" id="QJNU01000818">
    <property type="protein sequence ID" value="RYO85267.1"/>
    <property type="molecule type" value="Genomic_DNA"/>
</dbReference>
<feature type="compositionally biased region" description="Low complexity" evidence="5">
    <location>
        <begin position="43"/>
        <end position="66"/>
    </location>
</feature>
<keyword evidence="3 4" id="KW-0175">Coiled coil</keyword>
<dbReference type="PANTHER" id="PTHR46515">
    <property type="entry name" value="TATA ELEMENT MODULATORY FACTOR TMF1"/>
    <property type="match status" value="1"/>
</dbReference>
<dbReference type="Pfam" id="PF12329">
    <property type="entry name" value="TMF_DNA_bd"/>
    <property type="match status" value="1"/>
</dbReference>
<feature type="compositionally biased region" description="Polar residues" evidence="5">
    <location>
        <begin position="89"/>
        <end position="101"/>
    </location>
</feature>
<feature type="domain" description="TATA element modulatory factor 1 TATA binding" evidence="6">
    <location>
        <begin position="750"/>
        <end position="862"/>
    </location>
</feature>
<feature type="region of interest" description="Disordered" evidence="5">
    <location>
        <begin position="26"/>
        <end position="212"/>
    </location>
</feature>
<feature type="coiled-coil region" evidence="4">
    <location>
        <begin position="215"/>
        <end position="301"/>
    </location>
</feature>
<comment type="subcellular location">
    <subcellularLocation>
        <location evidence="1">Golgi apparatus</location>
    </subcellularLocation>
</comment>
<dbReference type="InterPro" id="IPR022092">
    <property type="entry name" value="TMF_DNA-bd"/>
</dbReference>
<feature type="compositionally biased region" description="Polar residues" evidence="5">
    <location>
        <begin position="159"/>
        <end position="181"/>
    </location>
</feature>
<protein>
    <recommendedName>
        <fullName evidence="6">TATA element modulatory factor 1 TATA binding domain-containing protein</fullName>
    </recommendedName>
</protein>
<keyword evidence="2" id="KW-0333">Golgi apparatus</keyword>
<dbReference type="STRING" id="155417.A0A4Q4SVK3"/>
<dbReference type="GO" id="GO:0005794">
    <property type="term" value="C:Golgi apparatus"/>
    <property type="evidence" value="ECO:0007669"/>
    <property type="project" value="UniProtKB-SubCell"/>
</dbReference>
<evidence type="ECO:0000256" key="1">
    <source>
        <dbReference type="ARBA" id="ARBA00004555"/>
    </source>
</evidence>
<evidence type="ECO:0000256" key="3">
    <source>
        <dbReference type="ARBA" id="ARBA00023054"/>
    </source>
</evidence>
<feature type="coiled-coil region" evidence="4">
    <location>
        <begin position="762"/>
        <end position="862"/>
    </location>
</feature>